<dbReference type="EMBL" id="KI925459">
    <property type="protein sequence ID" value="ETW80914.1"/>
    <property type="molecule type" value="Genomic_DNA"/>
</dbReference>
<feature type="domain" description="NADP-dependent oxidoreductase" evidence="5">
    <location>
        <begin position="22"/>
        <end position="267"/>
    </location>
</feature>
<evidence type="ECO:0000256" key="2">
    <source>
        <dbReference type="ARBA" id="ARBA00022857"/>
    </source>
</evidence>
<dbReference type="HOGENOM" id="CLU_023205_10_1_1"/>
<dbReference type="PRINTS" id="PR00069">
    <property type="entry name" value="ALDKETRDTASE"/>
</dbReference>
<keyword evidence="7" id="KW-1185">Reference proteome</keyword>
<evidence type="ECO:0000259" key="5">
    <source>
        <dbReference type="Pfam" id="PF00248"/>
    </source>
</evidence>
<dbReference type="OrthoDB" id="5357513at2759"/>
<evidence type="ECO:0000256" key="4">
    <source>
        <dbReference type="SAM" id="MobiDB-lite"/>
    </source>
</evidence>
<dbReference type="SUPFAM" id="SSF51430">
    <property type="entry name" value="NAD(P)-linked oxidoreductase"/>
    <property type="match status" value="1"/>
</dbReference>
<accession>W4K594</accession>
<dbReference type="Gene3D" id="3.20.20.100">
    <property type="entry name" value="NADP-dependent oxidoreductase domain"/>
    <property type="match status" value="1"/>
</dbReference>
<dbReference type="GO" id="GO:0016616">
    <property type="term" value="F:oxidoreductase activity, acting on the CH-OH group of donors, NAD or NADP as acceptor"/>
    <property type="evidence" value="ECO:0007669"/>
    <property type="project" value="UniProtKB-ARBA"/>
</dbReference>
<name>W4K594_HETIT</name>
<dbReference type="GeneID" id="20675274"/>
<dbReference type="KEGG" id="hir:HETIRDRAFT_440523"/>
<proteinExistence type="inferred from homology"/>
<dbReference type="PANTHER" id="PTHR43827">
    <property type="entry name" value="2,5-DIKETO-D-GLUCONIC ACID REDUCTASE"/>
    <property type="match status" value="1"/>
</dbReference>
<feature type="compositionally biased region" description="Low complexity" evidence="4">
    <location>
        <begin position="293"/>
        <end position="304"/>
    </location>
</feature>
<protein>
    <recommendedName>
        <fullName evidence="5">NADP-dependent oxidoreductase domain-containing protein</fullName>
    </recommendedName>
</protein>
<evidence type="ECO:0000313" key="7">
    <source>
        <dbReference type="Proteomes" id="UP000030671"/>
    </source>
</evidence>
<organism evidence="6 7">
    <name type="scientific">Heterobasidion irregulare (strain TC 32-1)</name>
    <dbReference type="NCBI Taxonomy" id="747525"/>
    <lineage>
        <taxon>Eukaryota</taxon>
        <taxon>Fungi</taxon>
        <taxon>Dikarya</taxon>
        <taxon>Basidiomycota</taxon>
        <taxon>Agaricomycotina</taxon>
        <taxon>Agaricomycetes</taxon>
        <taxon>Russulales</taxon>
        <taxon>Bondarzewiaceae</taxon>
        <taxon>Heterobasidion</taxon>
        <taxon>Heterobasidion annosum species complex</taxon>
    </lineage>
</organism>
<comment type="similarity">
    <text evidence="1">Belongs to the aldo/keto reductase family.</text>
</comment>
<reference evidence="6 7" key="1">
    <citation type="journal article" date="2012" name="New Phytol.">
        <title>Insight into trade-off between wood decay and parasitism from the genome of a fungal forest pathogen.</title>
        <authorList>
            <person name="Olson A."/>
            <person name="Aerts A."/>
            <person name="Asiegbu F."/>
            <person name="Belbahri L."/>
            <person name="Bouzid O."/>
            <person name="Broberg A."/>
            <person name="Canback B."/>
            <person name="Coutinho P.M."/>
            <person name="Cullen D."/>
            <person name="Dalman K."/>
            <person name="Deflorio G."/>
            <person name="van Diepen L.T."/>
            <person name="Dunand C."/>
            <person name="Duplessis S."/>
            <person name="Durling M."/>
            <person name="Gonthier P."/>
            <person name="Grimwood J."/>
            <person name="Fossdal C.G."/>
            <person name="Hansson D."/>
            <person name="Henrissat B."/>
            <person name="Hietala A."/>
            <person name="Himmelstrand K."/>
            <person name="Hoffmeister D."/>
            <person name="Hogberg N."/>
            <person name="James T.Y."/>
            <person name="Karlsson M."/>
            <person name="Kohler A."/>
            <person name="Kues U."/>
            <person name="Lee Y.H."/>
            <person name="Lin Y.C."/>
            <person name="Lind M."/>
            <person name="Lindquist E."/>
            <person name="Lombard V."/>
            <person name="Lucas S."/>
            <person name="Lunden K."/>
            <person name="Morin E."/>
            <person name="Murat C."/>
            <person name="Park J."/>
            <person name="Raffaello T."/>
            <person name="Rouze P."/>
            <person name="Salamov A."/>
            <person name="Schmutz J."/>
            <person name="Solheim H."/>
            <person name="Stahlberg J."/>
            <person name="Velez H."/>
            <person name="de Vries R.P."/>
            <person name="Wiebenga A."/>
            <person name="Woodward S."/>
            <person name="Yakovlev I."/>
            <person name="Garbelotto M."/>
            <person name="Martin F."/>
            <person name="Grigoriev I.V."/>
            <person name="Stenlid J."/>
        </authorList>
    </citation>
    <scope>NUCLEOTIDE SEQUENCE [LARGE SCALE GENOMIC DNA]</scope>
    <source>
        <strain evidence="6 7">TC 32-1</strain>
    </source>
</reference>
<gene>
    <name evidence="6" type="ORF">HETIRDRAFT_440523</name>
</gene>
<feature type="region of interest" description="Disordered" evidence="4">
    <location>
        <begin position="284"/>
        <end position="310"/>
    </location>
</feature>
<evidence type="ECO:0000313" key="6">
    <source>
        <dbReference type="EMBL" id="ETW80914.1"/>
    </source>
</evidence>
<dbReference type="Pfam" id="PF00248">
    <property type="entry name" value="Aldo_ket_red"/>
    <property type="match status" value="1"/>
</dbReference>
<evidence type="ECO:0000256" key="1">
    <source>
        <dbReference type="ARBA" id="ARBA00007905"/>
    </source>
</evidence>
<evidence type="ECO:0000256" key="3">
    <source>
        <dbReference type="ARBA" id="ARBA00023002"/>
    </source>
</evidence>
<dbReference type="eggNOG" id="KOG1577">
    <property type="taxonomic scope" value="Eukaryota"/>
</dbReference>
<dbReference type="CDD" id="cd19071">
    <property type="entry name" value="AKR_AKR1-5-like"/>
    <property type="match status" value="1"/>
</dbReference>
<keyword evidence="2" id="KW-0521">NADP</keyword>
<dbReference type="InParanoid" id="W4K594"/>
<keyword evidence="3" id="KW-0560">Oxidoreductase</keyword>
<dbReference type="InterPro" id="IPR036812">
    <property type="entry name" value="NAD(P)_OxRdtase_dom_sf"/>
</dbReference>
<dbReference type="InterPro" id="IPR020471">
    <property type="entry name" value="AKR"/>
</dbReference>
<dbReference type="Proteomes" id="UP000030671">
    <property type="component" value="Unassembled WGS sequence"/>
</dbReference>
<dbReference type="PANTHER" id="PTHR43827:SF3">
    <property type="entry name" value="NADP-DEPENDENT OXIDOREDUCTASE DOMAIN-CONTAINING PROTEIN"/>
    <property type="match status" value="1"/>
</dbReference>
<dbReference type="InterPro" id="IPR023210">
    <property type="entry name" value="NADP_OxRdtase_dom"/>
</dbReference>
<dbReference type="AlphaFoldDB" id="W4K594"/>
<sequence length="310" mass="35339">MNANIIYTTAWKHERTTELVISAVLQGFRAIESGCQPRNYREDLVGEALQTLYNDHGFKRRDLFLQSKYVQFNSQDSTLPLPYNPSDPLRVQVTASFYASLSFLRTSYLDAFILHQKLPTYSQTLEAWKALVKLQDLGKVRAIGMRNVYRVGLLERLGKESGRPVQIVQDRWRSRNNWDSNILDWCRKNGAQFQGSQSIAGSRRLLSSPVLKKIASNKNRRPTQVLYRFAQSQGVTPLSGCTTDQHMQEDLEAEGIELDEGEIDSLVKQVEHLTISRRKAVYRRDHTSHGYPETTSEAEGESSTLLPSVD</sequence>
<dbReference type="RefSeq" id="XP_009547606.1">
    <property type="nucleotide sequence ID" value="XM_009549311.1"/>
</dbReference>